<name>A0ABS1LMQ2_9MICO</name>
<feature type="compositionally biased region" description="Low complexity" evidence="5">
    <location>
        <begin position="10"/>
        <end position="22"/>
    </location>
</feature>
<dbReference type="SUPFAM" id="SSF54001">
    <property type="entry name" value="Cysteine proteinases"/>
    <property type="match status" value="1"/>
</dbReference>
<dbReference type="Proteomes" id="UP000675409">
    <property type="component" value="Unassembled WGS sequence"/>
</dbReference>
<dbReference type="EMBL" id="JABBYC010000030">
    <property type="protein sequence ID" value="MBL0887545.1"/>
    <property type="molecule type" value="Genomic_DNA"/>
</dbReference>
<evidence type="ECO:0000256" key="3">
    <source>
        <dbReference type="ARBA" id="ARBA00022801"/>
    </source>
</evidence>
<evidence type="ECO:0000256" key="4">
    <source>
        <dbReference type="ARBA" id="ARBA00022807"/>
    </source>
</evidence>
<evidence type="ECO:0000313" key="7">
    <source>
        <dbReference type="EMBL" id="MBL0887545.1"/>
    </source>
</evidence>
<feature type="domain" description="NlpC/P60" evidence="6">
    <location>
        <begin position="193"/>
        <end position="303"/>
    </location>
</feature>
<evidence type="ECO:0000259" key="6">
    <source>
        <dbReference type="PROSITE" id="PS51935"/>
    </source>
</evidence>
<sequence>MGARVRPRGEAVSSSGRAAGRAPTRTRQLTSQAHLEILVTARTAAGRHRAARRPVTSLTDLVQNSQLGRRTAVAAAAGGILVSTFGATAAQAAPNESVKDDHSKLGTLDLSALANEAHEVVEAAPVVTVARDAKMAAETGVVSVTPASENEEYQAQLAAEAAAEEAAAAAAAAAATTAAATETAAPATTAPASANGSEIISIASRYVGTPYLSGGTTPSGFDCSGFTAYVYAQVGISLPHSSSAQAAGGTVVSASAAVAGDLIYAPGHIGIYAGGSTMIDAPKPGGTVQFRTIWMSNPTFIRY</sequence>
<feature type="region of interest" description="Disordered" evidence="5">
    <location>
        <begin position="1"/>
        <end position="28"/>
    </location>
</feature>
<reference evidence="7 8" key="1">
    <citation type="journal article" date="2021" name="Arch. Microbiol.">
        <title>Myceligenerans indicum sp. nov., an actinobacterium isolated from mangrove sediment of Sundarbans, India.</title>
        <authorList>
            <person name="Asha K."/>
            <person name="Bhadury P."/>
        </authorList>
    </citation>
    <scope>NUCLEOTIDE SEQUENCE [LARGE SCALE GENOMIC DNA]</scope>
    <source>
        <strain evidence="7 8">I2</strain>
    </source>
</reference>
<evidence type="ECO:0000256" key="2">
    <source>
        <dbReference type="ARBA" id="ARBA00022670"/>
    </source>
</evidence>
<dbReference type="PANTHER" id="PTHR47053">
    <property type="entry name" value="MUREIN DD-ENDOPEPTIDASE MEPH-RELATED"/>
    <property type="match status" value="1"/>
</dbReference>
<keyword evidence="4" id="KW-0788">Thiol protease</keyword>
<protein>
    <submittedName>
        <fullName evidence="7">C40 family peptidase</fullName>
    </submittedName>
</protein>
<dbReference type="PROSITE" id="PS51935">
    <property type="entry name" value="NLPC_P60"/>
    <property type="match status" value="1"/>
</dbReference>
<keyword evidence="2" id="KW-0645">Protease</keyword>
<accession>A0ABS1LMQ2</accession>
<dbReference type="InterPro" id="IPR000064">
    <property type="entry name" value="NLP_P60_dom"/>
</dbReference>
<comment type="similarity">
    <text evidence="1">Belongs to the peptidase C40 family.</text>
</comment>
<dbReference type="Gene3D" id="3.90.1720.10">
    <property type="entry name" value="endopeptidase domain like (from Nostoc punctiforme)"/>
    <property type="match status" value="1"/>
</dbReference>
<gene>
    <name evidence="7" type="ORF">HGK34_14855</name>
</gene>
<keyword evidence="3" id="KW-0378">Hydrolase</keyword>
<evidence type="ECO:0000256" key="1">
    <source>
        <dbReference type="ARBA" id="ARBA00007074"/>
    </source>
</evidence>
<dbReference type="InterPro" id="IPR038765">
    <property type="entry name" value="Papain-like_cys_pep_sf"/>
</dbReference>
<dbReference type="PANTHER" id="PTHR47053:SF1">
    <property type="entry name" value="MUREIN DD-ENDOPEPTIDASE MEPH-RELATED"/>
    <property type="match status" value="1"/>
</dbReference>
<evidence type="ECO:0000313" key="8">
    <source>
        <dbReference type="Proteomes" id="UP000675409"/>
    </source>
</evidence>
<comment type="caution">
    <text evidence="7">The sequence shown here is derived from an EMBL/GenBank/DDBJ whole genome shotgun (WGS) entry which is preliminary data.</text>
</comment>
<proteinExistence type="inferred from homology"/>
<organism evidence="7 8">
    <name type="scientific">Myceligenerans indicum</name>
    <dbReference type="NCBI Taxonomy" id="2593663"/>
    <lineage>
        <taxon>Bacteria</taxon>
        <taxon>Bacillati</taxon>
        <taxon>Actinomycetota</taxon>
        <taxon>Actinomycetes</taxon>
        <taxon>Micrococcales</taxon>
        <taxon>Promicromonosporaceae</taxon>
        <taxon>Myceligenerans</taxon>
    </lineage>
</organism>
<keyword evidence="8" id="KW-1185">Reference proteome</keyword>
<evidence type="ECO:0000256" key="5">
    <source>
        <dbReference type="SAM" id="MobiDB-lite"/>
    </source>
</evidence>
<dbReference type="Pfam" id="PF00877">
    <property type="entry name" value="NLPC_P60"/>
    <property type="match status" value="1"/>
</dbReference>
<dbReference type="InterPro" id="IPR051202">
    <property type="entry name" value="Peptidase_C40"/>
</dbReference>